<evidence type="ECO:0000313" key="1">
    <source>
        <dbReference type="EMBL" id="MYZ52109.1"/>
    </source>
</evidence>
<dbReference type="EMBL" id="VYSB01000007">
    <property type="protein sequence ID" value="MYZ52109.1"/>
    <property type="molecule type" value="Genomic_DNA"/>
</dbReference>
<gene>
    <name evidence="1" type="ORF">F5985_08155</name>
</gene>
<protein>
    <submittedName>
        <fullName evidence="1">Uncharacterized protein</fullName>
    </submittedName>
</protein>
<dbReference type="RefSeq" id="WP_161125023.1">
    <property type="nucleotide sequence ID" value="NZ_VYSB01000007.1"/>
</dbReference>
<name>A0A7C9IX72_9BURK</name>
<dbReference type="Proteomes" id="UP000481947">
    <property type="component" value="Unassembled WGS sequence"/>
</dbReference>
<dbReference type="AlphaFoldDB" id="A0A7C9IX72"/>
<organism evidence="1 2">
    <name type="scientific">Malikia spinosa</name>
    <dbReference type="NCBI Taxonomy" id="86180"/>
    <lineage>
        <taxon>Bacteria</taxon>
        <taxon>Pseudomonadati</taxon>
        <taxon>Pseudomonadota</taxon>
        <taxon>Betaproteobacteria</taxon>
        <taxon>Burkholderiales</taxon>
        <taxon>Comamonadaceae</taxon>
        <taxon>Malikia</taxon>
    </lineage>
</organism>
<evidence type="ECO:0000313" key="2">
    <source>
        <dbReference type="Proteomes" id="UP000481947"/>
    </source>
</evidence>
<accession>A0A7C9IX72</accession>
<sequence>MLPSPLFAWVNKQAALPQRFCLEPDADGLPTPDANATEWSVSVALDEAVPLYAIADAKWCSFSETRRATSAYLKKAEALIDGLGGGTLDSEERDLIQSNLGQPPSFCLPIYIVSVGAGNDERVVYVGKTCSSTRFANGHRVGLKLHHPRYTKLAKTVYRCSVLLDINDEYLALEWVEPETLAQKMLDCVESVLIHALQPELNVAKRRRPTVDLPVHIHVQNYVDSDFLDGLMLWQRTGEPMTFAPALNGRNKN</sequence>
<reference evidence="1 2" key="1">
    <citation type="submission" date="2019-09" db="EMBL/GenBank/DDBJ databases">
        <title>Identification of Malikia spinosa a prominent benzene-, toluene-, and ethylbenzene-degrading bacterium: enrichment, isolation and whole genome sequencing.</title>
        <authorList>
            <person name="Tancsics A."/>
            <person name="Revesz F."/>
            <person name="Kriszt B."/>
        </authorList>
    </citation>
    <scope>NUCLEOTIDE SEQUENCE [LARGE SCALE GENOMIC DNA]</scope>
    <source>
        <strain evidence="1 2">AB6</strain>
    </source>
</reference>
<comment type="caution">
    <text evidence="1">The sequence shown here is derived from an EMBL/GenBank/DDBJ whole genome shotgun (WGS) entry which is preliminary data.</text>
</comment>
<proteinExistence type="predicted"/>